<evidence type="ECO:0000256" key="1">
    <source>
        <dbReference type="SAM" id="MobiDB-lite"/>
    </source>
</evidence>
<protein>
    <recommendedName>
        <fullName evidence="4">Thymidine phosphorylase</fullName>
    </recommendedName>
</protein>
<dbReference type="AlphaFoldDB" id="A0A2K8U5B9"/>
<feature type="compositionally biased region" description="Basic and acidic residues" evidence="1">
    <location>
        <begin position="229"/>
        <end position="245"/>
    </location>
</feature>
<feature type="compositionally biased region" description="Low complexity" evidence="1">
    <location>
        <begin position="642"/>
        <end position="664"/>
    </location>
</feature>
<feature type="region of interest" description="Disordered" evidence="1">
    <location>
        <begin position="229"/>
        <end position="266"/>
    </location>
</feature>
<dbReference type="RefSeq" id="WP_100918571.1">
    <property type="nucleotide sequence ID" value="NZ_CP020370.1"/>
</dbReference>
<accession>A0A2K8U5B9</accession>
<reference evidence="2 3" key="1">
    <citation type="submission" date="2017-03" db="EMBL/GenBank/DDBJ databases">
        <title>Complete genome sequence of Candidatus 'Thiodictyon syntrophicum' sp. nov. strain Cad16T, a photolithoautotroph purple sulfur bacterium isolated from an alpine meromictic lake.</title>
        <authorList>
            <person name="Luedin S.M."/>
            <person name="Pothier J.F."/>
            <person name="Danza F."/>
            <person name="Storelli N."/>
            <person name="Wittwer M."/>
            <person name="Tonolla M."/>
        </authorList>
    </citation>
    <scope>NUCLEOTIDE SEQUENCE [LARGE SCALE GENOMIC DNA]</scope>
    <source>
        <strain evidence="2 3">Cad16T</strain>
    </source>
</reference>
<dbReference type="KEGG" id="tsy:THSYN_07320"/>
<feature type="region of interest" description="Disordered" evidence="1">
    <location>
        <begin position="638"/>
        <end position="673"/>
    </location>
</feature>
<dbReference type="Pfam" id="PF07793">
    <property type="entry name" value="DUF1631"/>
    <property type="match status" value="1"/>
</dbReference>
<keyword evidence="3" id="KW-1185">Reference proteome</keyword>
<evidence type="ECO:0000313" key="2">
    <source>
        <dbReference type="EMBL" id="AUB80783.1"/>
    </source>
</evidence>
<name>A0A2K8U5B9_9GAMM</name>
<dbReference type="Proteomes" id="UP000232638">
    <property type="component" value="Chromosome"/>
</dbReference>
<sequence length="778" mass="86387">MLENTITRATHRRQYHAVLDQCRDTVLVFFDAQLTELFQNAGAALLDFAERAESNAVQSRFFEAMGQLTRRRSDIEHIFRQEINLGFENLDKSSNPAQPLPDSAGSHGVELSLVEPDDMEESVAAENLILRANANYFPELYALSQRLSVVNGGKKLKDFEIPASPHHLVHSFRRAIEGLDVQIRVKIILYALFDKFLLKKARPTYAEYNSILIGAGILPNLKPVHLRADARRDAPERKTERDRTGVEGQRGAGGEAGQRPAGGDMAEPQALGAELFDSILDLMSRKHTQRRGRPGTGGVGSSGPSSAEAQAQTNELLSAINSLQASHTPELVSTAVTEATQFPNIEVDAAFVTRVKEALSLERQQVLNTIDRDKLSPMDADLIDLIGMLFEYMLNDPVLPNVAKALLSHLHTPYLKVALIDRRLLVDSRHPARRLLDQMVEAGSLWVEEGNPARGMFPAMQQIVDRVLQEFTEDVGLFDELLRFFDEKMAEQQRRSDTMEQRTQEAARGREKLALAKQRAAHEIEGLVGLFPMPTQVAGFLSKTWLDNLVFILLRDEQQERGTAWKQAIGIAEQLVGLFDRRASAETLRTRMAGIPKLREAIVSTAARMGGGFNTATVDALLTLLDAPQNWQSQALERPQFAPSQAPEQAAAASTPPTLATSTSGDEDLSEPERQMVERLRKMRFGTWFEFTDIPEAAPRRIKLSWMSPLTSTCMFVERSGMQAEIKSLRDLAREILDGRARVIPRPKHPFIDRALVSIRKMLQVGGPGGVSAPPPAG</sequence>
<dbReference type="InterPro" id="IPR012434">
    <property type="entry name" value="DUF1631"/>
</dbReference>
<dbReference type="OrthoDB" id="6188167at2"/>
<feature type="region of interest" description="Disordered" evidence="1">
    <location>
        <begin position="287"/>
        <end position="311"/>
    </location>
</feature>
<dbReference type="EMBL" id="CP020370">
    <property type="protein sequence ID" value="AUB80783.1"/>
    <property type="molecule type" value="Genomic_DNA"/>
</dbReference>
<evidence type="ECO:0000313" key="3">
    <source>
        <dbReference type="Proteomes" id="UP000232638"/>
    </source>
</evidence>
<proteinExistence type="predicted"/>
<evidence type="ECO:0008006" key="4">
    <source>
        <dbReference type="Google" id="ProtNLM"/>
    </source>
</evidence>
<gene>
    <name evidence="2" type="ORF">THSYN_07320</name>
</gene>
<organism evidence="2 3">
    <name type="scientific">Candidatus Thiodictyon syntrophicum</name>
    <dbReference type="NCBI Taxonomy" id="1166950"/>
    <lineage>
        <taxon>Bacteria</taxon>
        <taxon>Pseudomonadati</taxon>
        <taxon>Pseudomonadota</taxon>
        <taxon>Gammaproteobacteria</taxon>
        <taxon>Chromatiales</taxon>
        <taxon>Chromatiaceae</taxon>
        <taxon>Thiodictyon</taxon>
    </lineage>
</organism>